<reference evidence="9" key="1">
    <citation type="submission" date="2022-07" db="EMBL/GenBank/DDBJ databases">
        <authorList>
            <person name="Trinca V."/>
            <person name="Uliana J.V.C."/>
            <person name="Torres T.T."/>
            <person name="Ward R.J."/>
            <person name="Monesi N."/>
        </authorList>
    </citation>
    <scope>NUCLEOTIDE SEQUENCE</scope>
    <source>
        <strain evidence="9">HSMRA1968</strain>
        <tissue evidence="9">Whole embryos</tissue>
    </source>
</reference>
<dbReference type="InterPro" id="IPR009003">
    <property type="entry name" value="Peptidase_S1_PA"/>
</dbReference>
<dbReference type="GO" id="GO:0006508">
    <property type="term" value="P:proteolysis"/>
    <property type="evidence" value="ECO:0007669"/>
    <property type="project" value="UniProtKB-KW"/>
</dbReference>
<dbReference type="GO" id="GO:0004252">
    <property type="term" value="F:serine-type endopeptidase activity"/>
    <property type="evidence" value="ECO:0007669"/>
    <property type="project" value="InterPro"/>
</dbReference>
<dbReference type="Proteomes" id="UP001151699">
    <property type="component" value="Chromosome A"/>
</dbReference>
<proteinExistence type="inferred from homology"/>
<evidence type="ECO:0000256" key="5">
    <source>
        <dbReference type="ARBA" id="ARBA00023157"/>
    </source>
</evidence>
<name>A0A9Q0N8I8_9DIPT</name>
<feature type="domain" description="Peptidase S1" evidence="8">
    <location>
        <begin position="14"/>
        <end position="231"/>
    </location>
</feature>
<evidence type="ECO:0000256" key="7">
    <source>
        <dbReference type="RuleBase" id="RU363034"/>
    </source>
</evidence>
<dbReference type="PANTHER" id="PTHR24250">
    <property type="entry name" value="CHYMOTRYPSIN-RELATED"/>
    <property type="match status" value="1"/>
</dbReference>
<comment type="similarity">
    <text evidence="6">Belongs to the peptidase S1 family. CLIP subfamily.</text>
</comment>
<evidence type="ECO:0000259" key="8">
    <source>
        <dbReference type="PROSITE" id="PS50240"/>
    </source>
</evidence>
<dbReference type="SUPFAM" id="SSF50494">
    <property type="entry name" value="Trypsin-like serine proteases"/>
    <property type="match status" value="1"/>
</dbReference>
<keyword evidence="5" id="KW-1015">Disulfide bond</keyword>
<dbReference type="InterPro" id="IPR018114">
    <property type="entry name" value="TRYPSIN_HIS"/>
</dbReference>
<dbReference type="SMART" id="SM00020">
    <property type="entry name" value="Tryp_SPc"/>
    <property type="match status" value="1"/>
</dbReference>
<comment type="subcellular location">
    <subcellularLocation>
        <location evidence="1">Secreted</location>
        <location evidence="1">Extracellular space</location>
    </subcellularLocation>
</comment>
<dbReference type="GO" id="GO:0005576">
    <property type="term" value="C:extracellular region"/>
    <property type="evidence" value="ECO:0007669"/>
    <property type="project" value="UniProtKB-SubCell"/>
</dbReference>
<keyword evidence="3 7" id="KW-0378">Hydrolase</keyword>
<keyword evidence="4 7" id="KW-0720">Serine protease</keyword>
<dbReference type="InterPro" id="IPR001254">
    <property type="entry name" value="Trypsin_dom"/>
</dbReference>
<dbReference type="FunFam" id="2.40.10.10:FF:000036">
    <property type="entry name" value="Trypsin beta"/>
    <property type="match status" value="1"/>
</dbReference>
<gene>
    <name evidence="9" type="primary">CHYM2_3</name>
    <name evidence="9" type="ORF">Bhyg_00898</name>
</gene>
<evidence type="ECO:0000256" key="3">
    <source>
        <dbReference type="ARBA" id="ARBA00022801"/>
    </source>
</evidence>
<organism evidence="9 10">
    <name type="scientific">Pseudolycoriella hygida</name>
    <dbReference type="NCBI Taxonomy" id="35572"/>
    <lineage>
        <taxon>Eukaryota</taxon>
        <taxon>Metazoa</taxon>
        <taxon>Ecdysozoa</taxon>
        <taxon>Arthropoda</taxon>
        <taxon>Hexapoda</taxon>
        <taxon>Insecta</taxon>
        <taxon>Pterygota</taxon>
        <taxon>Neoptera</taxon>
        <taxon>Endopterygota</taxon>
        <taxon>Diptera</taxon>
        <taxon>Nematocera</taxon>
        <taxon>Sciaroidea</taxon>
        <taxon>Sciaridae</taxon>
        <taxon>Pseudolycoriella</taxon>
    </lineage>
</organism>
<dbReference type="PROSITE" id="PS00134">
    <property type="entry name" value="TRYPSIN_HIS"/>
    <property type="match status" value="1"/>
</dbReference>
<dbReference type="PRINTS" id="PR00722">
    <property type="entry name" value="CHYMOTRYPSIN"/>
</dbReference>
<dbReference type="AlphaFoldDB" id="A0A9Q0N8I8"/>
<dbReference type="OrthoDB" id="8440449at2759"/>
<protein>
    <submittedName>
        <fullName evidence="9">Chymotrypsin-2</fullName>
    </submittedName>
</protein>
<dbReference type="InterPro" id="IPR043504">
    <property type="entry name" value="Peptidase_S1_PA_chymotrypsin"/>
</dbReference>
<dbReference type="InterPro" id="IPR033116">
    <property type="entry name" value="TRYPSIN_SER"/>
</dbReference>
<dbReference type="PROSITE" id="PS50240">
    <property type="entry name" value="TRYPSIN_DOM"/>
    <property type="match status" value="1"/>
</dbReference>
<evidence type="ECO:0000256" key="1">
    <source>
        <dbReference type="ARBA" id="ARBA00004239"/>
    </source>
</evidence>
<evidence type="ECO:0000313" key="9">
    <source>
        <dbReference type="EMBL" id="KAJ6645690.1"/>
    </source>
</evidence>
<dbReference type="PROSITE" id="PS00135">
    <property type="entry name" value="TRYPSIN_SER"/>
    <property type="match status" value="1"/>
</dbReference>
<dbReference type="CDD" id="cd00190">
    <property type="entry name" value="Tryp_SPc"/>
    <property type="match status" value="1"/>
</dbReference>
<keyword evidence="10" id="KW-1185">Reference proteome</keyword>
<dbReference type="EMBL" id="WJQU01000001">
    <property type="protein sequence ID" value="KAJ6645690.1"/>
    <property type="molecule type" value="Genomic_DNA"/>
</dbReference>
<dbReference type="InterPro" id="IPR001314">
    <property type="entry name" value="Peptidase_S1A"/>
</dbReference>
<comment type="caution">
    <text evidence="9">The sequence shown here is derived from an EMBL/GenBank/DDBJ whole genome shotgun (WGS) entry which is preliminary data.</text>
</comment>
<keyword evidence="2 7" id="KW-0645">Protease</keyword>
<accession>A0A9Q0N8I8</accession>
<evidence type="ECO:0000256" key="4">
    <source>
        <dbReference type="ARBA" id="ARBA00022825"/>
    </source>
</evidence>
<dbReference type="Pfam" id="PF00089">
    <property type="entry name" value="Trypsin"/>
    <property type="match status" value="1"/>
</dbReference>
<evidence type="ECO:0000256" key="6">
    <source>
        <dbReference type="ARBA" id="ARBA00024195"/>
    </source>
</evidence>
<evidence type="ECO:0000256" key="2">
    <source>
        <dbReference type="ARBA" id="ARBA00022670"/>
    </source>
</evidence>
<evidence type="ECO:0000313" key="10">
    <source>
        <dbReference type="Proteomes" id="UP001151699"/>
    </source>
</evidence>
<dbReference type="Gene3D" id="2.40.10.10">
    <property type="entry name" value="Trypsin-like serine proteases"/>
    <property type="match status" value="1"/>
</dbReference>
<sequence>MMYPLRQTFNPSRIVGGQEAPEMYAPFQCLIQTSDVSILCSGSIISNEFILTAAHCLHENKICNYGISFVDDVSRYFLIGIRQITGLRANDIGLIRVKGSIKFNNRVRSIDLLRGEVADFTDLELTGWGRLSANGDDPTKLQLITLKTYPLKECKKRWSGQEILTARQICTFTKSGEGSCKGDSGGPLVLRQGSNVQLVGIVSFGMPCADGYPDVYTKVSHYLNWIANNAT</sequence>
<dbReference type="PANTHER" id="PTHR24250:SF50">
    <property type="entry name" value="PEPTIDASE S1 DOMAIN-CONTAINING PROTEIN"/>
    <property type="match status" value="1"/>
</dbReference>